<dbReference type="RefSeq" id="WP_318085833.1">
    <property type="nucleotide sequence ID" value="NZ_CBCSDF010000006.1"/>
</dbReference>
<keyword evidence="8" id="KW-1185">Reference proteome</keyword>
<dbReference type="SUPFAM" id="SSF51230">
    <property type="entry name" value="Single hybrid motif"/>
    <property type="match status" value="3"/>
</dbReference>
<dbReference type="EMBL" id="CP137578">
    <property type="protein sequence ID" value="WOX27083.1"/>
    <property type="molecule type" value="Genomic_DNA"/>
</dbReference>
<dbReference type="CDD" id="cd06849">
    <property type="entry name" value="lipoyl_domain"/>
    <property type="match status" value="3"/>
</dbReference>
<evidence type="ECO:0000256" key="3">
    <source>
        <dbReference type="ARBA" id="ARBA00022679"/>
    </source>
</evidence>
<organism evidence="7 8">
    <name type="scientific">Pseudoalteromonas maricaloris</name>
    <dbReference type="NCBI Taxonomy" id="184924"/>
    <lineage>
        <taxon>Bacteria</taxon>
        <taxon>Pseudomonadati</taxon>
        <taxon>Pseudomonadota</taxon>
        <taxon>Gammaproteobacteria</taxon>
        <taxon>Alteromonadales</taxon>
        <taxon>Pseudoalteromonadaceae</taxon>
        <taxon>Pseudoalteromonas</taxon>
    </lineage>
</organism>
<keyword evidence="5" id="KW-0472">Membrane</keyword>
<reference evidence="7 8" key="1">
    <citation type="submission" date="2023-10" db="EMBL/GenBank/DDBJ databases">
        <title>To unveil natural product biosynthetic capacity in Pseudoalteromonas.</title>
        <authorList>
            <person name="Wang J."/>
        </authorList>
    </citation>
    <scope>NUCLEOTIDE SEQUENCE [LARGE SCALE GENOMIC DNA]</scope>
    <source>
        <strain evidence="7 8">DSM 15914</strain>
    </source>
</reference>
<protein>
    <submittedName>
        <fullName evidence="7">Biotin/lipoyl-containing protein</fullName>
    </submittedName>
</protein>
<sequence length="551" mass="59573">MTIEMKVPVLPELIDTAKIATLYVAEGHQVAKDQVLCDIETSKVVLELRAPEASRIGKIVVNEGDVLKADALIMSITPDPELNHLVALESKRVHQLLSNEDITTEHELKGKGNIDVQIDALPEFVDSATIIEIYVKEGDMVACGDRLCDVYTDKAILEVCAPNDGVVCDFIKKLEQAVVASETIVTLYHPEYIAPEATLPESEEDNTDTLIAQVLLDPALDNEPSTQVELNRPSHQATCDSLEAHKDIAAVEATDSTVIDAQLKNESPPFSTQTGDSYVDLTDDHVAPASTVLRSESAVISKRVQLMLSNEDITTEHELKGKGNIDVQIDALPDFVDSATIIEIYVKEGDMVACGDRLCDVYTDKAILEVCAPNDGVVCDFIKKLEQAVVASETIVTLYHPEYIAPEATLPESEEDNTDTLIAQVLLDPALDNEPSTQVELNRPSHQATCDSLEAHKDIAAVEATDSTVIDAQLKNESPSLSTQTGDSYVDLTNDHVAPASTVLRSESAVIAHVREDCSKDSQEGGASSGKVFTFVASVIVIALAGYFLLV</sequence>
<comment type="cofactor">
    <cofactor evidence="1">
        <name>(R)-lipoate</name>
        <dbReference type="ChEBI" id="CHEBI:83088"/>
    </cofactor>
</comment>
<comment type="subunit">
    <text evidence="2">Forms a 24-polypeptide structural core with octahedral symmetry.</text>
</comment>
<dbReference type="PANTHER" id="PTHR43178:SF5">
    <property type="entry name" value="LIPOAMIDE ACYLTRANSFERASE COMPONENT OF BRANCHED-CHAIN ALPHA-KETO ACID DEHYDROGENASE COMPLEX, MITOCHONDRIAL"/>
    <property type="match status" value="1"/>
</dbReference>
<dbReference type="InterPro" id="IPR050743">
    <property type="entry name" value="2-oxoacid_DH_E2_comp"/>
</dbReference>
<accession>A0ABZ0M6M9</accession>
<evidence type="ECO:0000313" key="8">
    <source>
        <dbReference type="Proteomes" id="UP001304419"/>
    </source>
</evidence>
<keyword evidence="3" id="KW-0808">Transferase</keyword>
<keyword evidence="4" id="KW-0012">Acyltransferase</keyword>
<evidence type="ECO:0000313" key="7">
    <source>
        <dbReference type="EMBL" id="WOX27083.1"/>
    </source>
</evidence>
<dbReference type="InterPro" id="IPR011053">
    <property type="entry name" value="Single_hybrid_motif"/>
</dbReference>
<dbReference type="Gene3D" id="2.40.50.100">
    <property type="match status" value="3"/>
</dbReference>
<dbReference type="PROSITE" id="PS50968">
    <property type="entry name" value="BIOTINYL_LIPOYL"/>
    <property type="match status" value="1"/>
</dbReference>
<evidence type="ECO:0000259" key="6">
    <source>
        <dbReference type="PROSITE" id="PS50968"/>
    </source>
</evidence>
<gene>
    <name evidence="7" type="ORF">R5H13_10400</name>
</gene>
<evidence type="ECO:0000256" key="1">
    <source>
        <dbReference type="ARBA" id="ARBA00001938"/>
    </source>
</evidence>
<dbReference type="Proteomes" id="UP001304419">
    <property type="component" value="Chromosome 1"/>
</dbReference>
<name>A0ABZ0M6M9_9GAMM</name>
<keyword evidence="5" id="KW-1133">Transmembrane helix</keyword>
<proteinExistence type="predicted"/>
<dbReference type="PANTHER" id="PTHR43178">
    <property type="entry name" value="DIHYDROLIPOAMIDE ACETYLTRANSFERASE COMPONENT OF PYRUVATE DEHYDROGENASE COMPLEX"/>
    <property type="match status" value="1"/>
</dbReference>
<keyword evidence="5" id="KW-0812">Transmembrane</keyword>
<feature type="transmembrane region" description="Helical" evidence="5">
    <location>
        <begin position="532"/>
        <end position="550"/>
    </location>
</feature>
<evidence type="ECO:0000256" key="5">
    <source>
        <dbReference type="SAM" id="Phobius"/>
    </source>
</evidence>
<dbReference type="InterPro" id="IPR000089">
    <property type="entry name" value="Biotin_lipoyl"/>
</dbReference>
<evidence type="ECO:0000256" key="4">
    <source>
        <dbReference type="ARBA" id="ARBA00023315"/>
    </source>
</evidence>
<evidence type="ECO:0000256" key="2">
    <source>
        <dbReference type="ARBA" id="ARBA00011484"/>
    </source>
</evidence>
<dbReference type="Pfam" id="PF00364">
    <property type="entry name" value="Biotin_lipoyl"/>
    <property type="match status" value="3"/>
</dbReference>
<feature type="domain" description="Lipoyl-binding" evidence="6">
    <location>
        <begin position="2"/>
        <end position="77"/>
    </location>
</feature>